<keyword evidence="2" id="KW-1185">Reference proteome</keyword>
<evidence type="ECO:0000313" key="2">
    <source>
        <dbReference type="Proteomes" id="UP001501218"/>
    </source>
</evidence>
<dbReference type="Proteomes" id="UP001501218">
    <property type="component" value="Unassembled WGS sequence"/>
</dbReference>
<sequence length="156" mass="17018">MKQRMPTEIHRLRELFTTEDPVPEKVLAASYAAVAVRSESADPVPLQLVGDSAEEPVGTRSGAQPRVLTFAMPGRVLELDLMPITCGLYRVSGMVLARAGDAPPSGEIVLRRPDREYRGVLDEHGAFEVSDVPRGPVSVVFRPERAEPAVADWLVC</sequence>
<name>A0ABN3FFK5_9PSEU</name>
<evidence type="ECO:0008006" key="3">
    <source>
        <dbReference type="Google" id="ProtNLM"/>
    </source>
</evidence>
<reference evidence="1 2" key="1">
    <citation type="journal article" date="2019" name="Int. J. Syst. Evol. Microbiol.">
        <title>The Global Catalogue of Microorganisms (GCM) 10K type strain sequencing project: providing services to taxonomists for standard genome sequencing and annotation.</title>
        <authorList>
            <consortium name="The Broad Institute Genomics Platform"/>
            <consortium name="The Broad Institute Genome Sequencing Center for Infectious Disease"/>
            <person name="Wu L."/>
            <person name="Ma J."/>
        </authorList>
    </citation>
    <scope>NUCLEOTIDE SEQUENCE [LARGE SCALE GENOMIC DNA]</scope>
    <source>
        <strain evidence="1 2">JCM 16221</strain>
    </source>
</reference>
<protein>
    <recommendedName>
        <fullName evidence="3">Carboxypeptidase regulatory-like domain-containing protein</fullName>
    </recommendedName>
</protein>
<proteinExistence type="predicted"/>
<gene>
    <name evidence="1" type="ORF">GCM10009854_00080</name>
</gene>
<dbReference type="RefSeq" id="WP_344125041.1">
    <property type="nucleotide sequence ID" value="NZ_BAAARA010000001.1"/>
</dbReference>
<organism evidence="1 2">
    <name type="scientific">Saccharopolyspora halophila</name>
    <dbReference type="NCBI Taxonomy" id="405551"/>
    <lineage>
        <taxon>Bacteria</taxon>
        <taxon>Bacillati</taxon>
        <taxon>Actinomycetota</taxon>
        <taxon>Actinomycetes</taxon>
        <taxon>Pseudonocardiales</taxon>
        <taxon>Pseudonocardiaceae</taxon>
        <taxon>Saccharopolyspora</taxon>
    </lineage>
</organism>
<dbReference type="EMBL" id="BAAARA010000001">
    <property type="protein sequence ID" value="GAA2329321.1"/>
    <property type="molecule type" value="Genomic_DNA"/>
</dbReference>
<accession>A0ABN3FFK5</accession>
<comment type="caution">
    <text evidence="1">The sequence shown here is derived from an EMBL/GenBank/DDBJ whole genome shotgun (WGS) entry which is preliminary data.</text>
</comment>
<evidence type="ECO:0000313" key="1">
    <source>
        <dbReference type="EMBL" id="GAA2329321.1"/>
    </source>
</evidence>